<dbReference type="GO" id="GO:0016491">
    <property type="term" value="F:oxidoreductase activity"/>
    <property type="evidence" value="ECO:0007669"/>
    <property type="project" value="UniProtKB-KW"/>
</dbReference>
<dbReference type="PANTHER" id="PTHR33491">
    <property type="entry name" value="OSJNBA0016N04.9 PROTEIN"/>
    <property type="match status" value="1"/>
</dbReference>
<dbReference type="PROSITE" id="PS00687">
    <property type="entry name" value="ALDEHYDE_DEHYDR_GLU"/>
    <property type="match status" value="1"/>
</dbReference>
<dbReference type="Proteomes" id="UP000316621">
    <property type="component" value="Chromosome 6"/>
</dbReference>
<evidence type="ECO:0000259" key="5">
    <source>
        <dbReference type="PROSITE" id="PS50026"/>
    </source>
</evidence>
<evidence type="ECO:0000256" key="1">
    <source>
        <dbReference type="ARBA" id="ARBA00009986"/>
    </source>
</evidence>
<dbReference type="InterPro" id="IPR029510">
    <property type="entry name" value="Ald_DH_CS_GLU"/>
</dbReference>
<evidence type="ECO:0000313" key="6">
    <source>
        <dbReference type="EMBL" id="RZC66158.1"/>
    </source>
</evidence>
<dbReference type="InterPro" id="IPR016162">
    <property type="entry name" value="Ald_DH_N"/>
</dbReference>
<sequence length="328" mass="35682">MIELTSISETEIRVKNLPATMCYEYETGKVTFDDSVTWMSLTKTPFSVSSTKNKFFGLGCDSIAHGLDLLTSFNATCLTKCETREDIKDGSCTGSGCCQLPVPRGLKRFLTLVDTKRNSETLSFDPCSYSFIGEFDKYNFSASDLKGKNFHTEGRDIPVVLNWSIGNKTCEEARKDSSTFACQTHSKCSNSDDGPGYICTCDAGFAGNPYLSPGCQGFLVVYCPFQAGLPEGVLNMISIYGPTEGASLASYRDVDKLAFTGSTITSKIVSKLDGRSNLKPVTLELGGKSPFIVFVAYVFSFTRTSRLGITNLKPGITENLAKNIARIA</sequence>
<keyword evidence="2" id="KW-0245">EGF-like domain</keyword>
<dbReference type="PROSITE" id="PS50026">
    <property type="entry name" value="EGF_3"/>
    <property type="match status" value="1"/>
</dbReference>
<evidence type="ECO:0000256" key="2">
    <source>
        <dbReference type="PROSITE-ProRule" id="PRU00076"/>
    </source>
</evidence>
<dbReference type="InterPro" id="IPR000742">
    <property type="entry name" value="EGF"/>
</dbReference>
<dbReference type="STRING" id="3469.A0A4Y7K2I3"/>
<organism evidence="6 7">
    <name type="scientific">Papaver somniferum</name>
    <name type="common">Opium poppy</name>
    <dbReference type="NCBI Taxonomy" id="3469"/>
    <lineage>
        <taxon>Eukaryota</taxon>
        <taxon>Viridiplantae</taxon>
        <taxon>Streptophyta</taxon>
        <taxon>Embryophyta</taxon>
        <taxon>Tracheophyta</taxon>
        <taxon>Spermatophyta</taxon>
        <taxon>Magnoliopsida</taxon>
        <taxon>Ranunculales</taxon>
        <taxon>Papaveraceae</taxon>
        <taxon>Papaveroideae</taxon>
        <taxon>Papaver</taxon>
    </lineage>
</organism>
<keyword evidence="4" id="KW-0560">Oxidoreductase</keyword>
<dbReference type="EMBL" id="CM010720">
    <property type="protein sequence ID" value="RZC66158.1"/>
    <property type="molecule type" value="Genomic_DNA"/>
</dbReference>
<dbReference type="AlphaFoldDB" id="A0A4Y7K2I3"/>
<proteinExistence type="inferred from homology"/>
<comment type="caution">
    <text evidence="2">Lacks conserved residue(s) required for the propagation of feature annotation.</text>
</comment>
<comment type="similarity">
    <text evidence="1 4">Belongs to the aldehyde dehydrogenase family.</text>
</comment>
<dbReference type="Gramene" id="RZC66158">
    <property type="protein sequence ID" value="RZC66158"/>
    <property type="gene ID" value="C5167_009847"/>
</dbReference>
<evidence type="ECO:0000256" key="4">
    <source>
        <dbReference type="RuleBase" id="RU003345"/>
    </source>
</evidence>
<keyword evidence="2" id="KW-1015">Disulfide bond</keyword>
<name>A0A4Y7K2I3_PAPSO</name>
<feature type="disulfide bond" evidence="2">
    <location>
        <begin position="182"/>
        <end position="199"/>
    </location>
</feature>
<dbReference type="InterPro" id="IPR016161">
    <property type="entry name" value="Ald_DH/histidinol_DH"/>
</dbReference>
<keyword evidence="7" id="KW-1185">Reference proteome</keyword>
<dbReference type="Pfam" id="PF00171">
    <property type="entry name" value="Aldedh"/>
    <property type="match status" value="1"/>
</dbReference>
<evidence type="ECO:0000256" key="3">
    <source>
        <dbReference type="PROSITE-ProRule" id="PRU10007"/>
    </source>
</evidence>
<accession>A0A4Y7K2I3</accession>
<feature type="active site" evidence="3">
    <location>
        <position position="284"/>
    </location>
</feature>
<feature type="domain" description="EGF-like" evidence="5">
    <location>
        <begin position="174"/>
        <end position="216"/>
    </location>
</feature>
<dbReference type="InterPro" id="IPR015590">
    <property type="entry name" value="Aldehyde_DH_dom"/>
</dbReference>
<dbReference type="SUPFAM" id="SSF53720">
    <property type="entry name" value="ALDH-like"/>
    <property type="match status" value="1"/>
</dbReference>
<dbReference type="Gene3D" id="3.40.605.10">
    <property type="entry name" value="Aldehyde Dehydrogenase, Chain A, domain 1"/>
    <property type="match status" value="1"/>
</dbReference>
<reference evidence="6 7" key="1">
    <citation type="journal article" date="2018" name="Science">
        <title>The opium poppy genome and morphinan production.</title>
        <authorList>
            <person name="Guo L."/>
            <person name="Winzer T."/>
            <person name="Yang X."/>
            <person name="Li Y."/>
            <person name="Ning Z."/>
            <person name="He Z."/>
            <person name="Teodor R."/>
            <person name="Lu Y."/>
            <person name="Bowser T.A."/>
            <person name="Graham I.A."/>
            <person name="Ye K."/>
        </authorList>
    </citation>
    <scope>NUCLEOTIDE SEQUENCE [LARGE SCALE GENOMIC DNA]</scope>
    <source>
        <strain evidence="7">cv. HN1</strain>
        <tissue evidence="6">Leaves</tissue>
    </source>
</reference>
<gene>
    <name evidence="6" type="ORF">C5167_009847</name>
</gene>
<evidence type="ECO:0000313" key="7">
    <source>
        <dbReference type="Proteomes" id="UP000316621"/>
    </source>
</evidence>
<protein>
    <recommendedName>
        <fullName evidence="5">EGF-like domain-containing protein</fullName>
    </recommendedName>
</protein>